<sequence length="233" mass="28050">MDIQKELFALQDEKYREFTAKLVPNVNKEKIIGIRTIPLRMLAKRLYNKNETECFLNSLPHTYFEENNLHAFLIEQIKDFERCIEELDRFLPYVDNWATCDICSPKILGRNIPNLVPVLRKWIASEKTYTCRFGMSILMKYFLNEPYFNKEWLNLVADIHSKEYYIRMMQAWFFATSLGKQYEKTIVFLEEKRLDDWVHNKTIQKAIESNRINPEMKPYLKTLKIKNKQDDKL</sequence>
<dbReference type="Gene3D" id="1.25.10.90">
    <property type="match status" value="1"/>
</dbReference>
<accession>A0A9D1RGV2</accession>
<dbReference type="EMBL" id="DXGG01000132">
    <property type="protein sequence ID" value="HIW87429.1"/>
    <property type="molecule type" value="Genomic_DNA"/>
</dbReference>
<dbReference type="InterPro" id="IPR016024">
    <property type="entry name" value="ARM-type_fold"/>
</dbReference>
<name>A0A9D1RGV2_9BACT</name>
<evidence type="ECO:0000313" key="1">
    <source>
        <dbReference type="EMBL" id="HIW87429.1"/>
    </source>
</evidence>
<dbReference type="AlphaFoldDB" id="A0A9D1RGV2"/>
<dbReference type="PANTHER" id="PTHR34070">
    <property type="entry name" value="ARMADILLO-TYPE FOLD"/>
    <property type="match status" value="1"/>
</dbReference>
<reference evidence="1" key="1">
    <citation type="journal article" date="2021" name="PeerJ">
        <title>Extensive microbial diversity within the chicken gut microbiome revealed by metagenomics and culture.</title>
        <authorList>
            <person name="Gilroy R."/>
            <person name="Ravi A."/>
            <person name="Getino M."/>
            <person name="Pursley I."/>
            <person name="Horton D.L."/>
            <person name="Alikhan N.F."/>
            <person name="Baker D."/>
            <person name="Gharbi K."/>
            <person name="Hall N."/>
            <person name="Watson M."/>
            <person name="Adriaenssens E.M."/>
            <person name="Foster-Nyarko E."/>
            <person name="Jarju S."/>
            <person name="Secka A."/>
            <person name="Antonio M."/>
            <person name="Oren A."/>
            <person name="Chaudhuri R.R."/>
            <person name="La Ragione R."/>
            <person name="Hildebrand F."/>
            <person name="Pallen M.J."/>
        </authorList>
    </citation>
    <scope>NUCLEOTIDE SEQUENCE</scope>
    <source>
        <strain evidence="1">Gambia16-930</strain>
    </source>
</reference>
<gene>
    <name evidence="1" type="ORF">IAC47_04050</name>
</gene>
<dbReference type="CDD" id="cd06561">
    <property type="entry name" value="AlkD_like"/>
    <property type="match status" value="1"/>
</dbReference>
<proteinExistence type="predicted"/>
<dbReference type="Pfam" id="PF08713">
    <property type="entry name" value="DNA_alkylation"/>
    <property type="match status" value="1"/>
</dbReference>
<dbReference type="PANTHER" id="PTHR34070:SF1">
    <property type="entry name" value="DNA ALKYLATION REPAIR PROTEIN"/>
    <property type="match status" value="1"/>
</dbReference>
<organism evidence="1 2">
    <name type="scientific">Candidatus Onthomorpha intestinigallinarum</name>
    <dbReference type="NCBI Taxonomy" id="2840880"/>
    <lineage>
        <taxon>Bacteria</taxon>
        <taxon>Pseudomonadati</taxon>
        <taxon>Bacteroidota</taxon>
        <taxon>Bacteroidia</taxon>
        <taxon>Bacteroidales</taxon>
        <taxon>Candidatus Onthomorpha</taxon>
    </lineage>
</organism>
<dbReference type="Proteomes" id="UP000824267">
    <property type="component" value="Unassembled WGS sequence"/>
</dbReference>
<comment type="caution">
    <text evidence="1">The sequence shown here is derived from an EMBL/GenBank/DDBJ whole genome shotgun (WGS) entry which is preliminary data.</text>
</comment>
<dbReference type="InterPro" id="IPR014825">
    <property type="entry name" value="DNA_alkylation"/>
</dbReference>
<evidence type="ECO:0000313" key="2">
    <source>
        <dbReference type="Proteomes" id="UP000824267"/>
    </source>
</evidence>
<dbReference type="SUPFAM" id="SSF48371">
    <property type="entry name" value="ARM repeat"/>
    <property type="match status" value="1"/>
</dbReference>
<reference evidence="1" key="2">
    <citation type="submission" date="2021-04" db="EMBL/GenBank/DDBJ databases">
        <authorList>
            <person name="Gilroy R."/>
        </authorList>
    </citation>
    <scope>NUCLEOTIDE SEQUENCE</scope>
    <source>
        <strain evidence="1">Gambia16-930</strain>
    </source>
</reference>
<protein>
    <submittedName>
        <fullName evidence="1">DNA alkylation repair protein</fullName>
    </submittedName>
</protein>